<dbReference type="Pfam" id="PF00096">
    <property type="entry name" value="zf-C2H2"/>
    <property type="match status" value="4"/>
</dbReference>
<dbReference type="FunFam" id="3.30.160.60:FF:000145">
    <property type="entry name" value="Zinc finger protein 574"/>
    <property type="match status" value="1"/>
</dbReference>
<keyword evidence="3" id="KW-0677">Repeat</keyword>
<evidence type="ECO:0000256" key="2">
    <source>
        <dbReference type="ARBA" id="ARBA00022723"/>
    </source>
</evidence>
<evidence type="ECO:0000256" key="4">
    <source>
        <dbReference type="ARBA" id="ARBA00022771"/>
    </source>
</evidence>
<feature type="compositionally biased region" description="Low complexity" evidence="8">
    <location>
        <begin position="645"/>
        <end position="664"/>
    </location>
</feature>
<feature type="domain" description="C2H2-type" evidence="9">
    <location>
        <begin position="519"/>
        <end position="546"/>
    </location>
</feature>
<dbReference type="InterPro" id="IPR036236">
    <property type="entry name" value="Znf_C2H2_sf"/>
</dbReference>
<feature type="compositionally biased region" description="Low complexity" evidence="8">
    <location>
        <begin position="405"/>
        <end position="414"/>
    </location>
</feature>
<feature type="domain" description="C2H2-type" evidence="9">
    <location>
        <begin position="463"/>
        <end position="490"/>
    </location>
</feature>
<keyword evidence="5" id="KW-0862">Zinc</keyword>
<dbReference type="PANTHER" id="PTHR16515:SF58">
    <property type="entry name" value="ZINC FINGER PROTEIN 22"/>
    <property type="match status" value="1"/>
</dbReference>
<dbReference type="GO" id="GO:0000122">
    <property type="term" value="P:negative regulation of transcription by RNA polymerase II"/>
    <property type="evidence" value="ECO:0007669"/>
    <property type="project" value="UniProtKB-ARBA"/>
</dbReference>
<dbReference type="FunFam" id="3.30.160.60:FF:000624">
    <property type="entry name" value="zinc finger protein 697"/>
    <property type="match status" value="1"/>
</dbReference>
<dbReference type="Proteomes" id="UP001162162">
    <property type="component" value="Unassembled WGS sequence"/>
</dbReference>
<dbReference type="GO" id="GO:0008270">
    <property type="term" value="F:zinc ion binding"/>
    <property type="evidence" value="ECO:0007669"/>
    <property type="project" value="UniProtKB-KW"/>
</dbReference>
<dbReference type="FunFam" id="3.30.160.60:FF:000912">
    <property type="entry name" value="Zinc finger protein 660"/>
    <property type="match status" value="1"/>
</dbReference>
<feature type="region of interest" description="Disordered" evidence="8">
    <location>
        <begin position="595"/>
        <end position="693"/>
    </location>
</feature>
<evidence type="ECO:0000313" key="11">
    <source>
        <dbReference type="Proteomes" id="UP001162162"/>
    </source>
</evidence>
<protein>
    <recommendedName>
        <fullName evidence="9">C2H2-type domain-containing protein</fullName>
    </recommendedName>
</protein>
<dbReference type="Gene3D" id="3.30.160.60">
    <property type="entry name" value="Classic Zinc Finger"/>
    <property type="match status" value="4"/>
</dbReference>
<feature type="region of interest" description="Disordered" evidence="8">
    <location>
        <begin position="381"/>
        <end position="455"/>
    </location>
</feature>
<feature type="domain" description="C2H2-type" evidence="9">
    <location>
        <begin position="547"/>
        <end position="574"/>
    </location>
</feature>
<evidence type="ECO:0000256" key="8">
    <source>
        <dbReference type="SAM" id="MobiDB-lite"/>
    </source>
</evidence>
<dbReference type="GO" id="GO:0048598">
    <property type="term" value="P:embryonic morphogenesis"/>
    <property type="evidence" value="ECO:0007669"/>
    <property type="project" value="UniProtKB-ARBA"/>
</dbReference>
<evidence type="ECO:0000313" key="10">
    <source>
        <dbReference type="EMBL" id="KAJ8958320.1"/>
    </source>
</evidence>
<dbReference type="InterPro" id="IPR013087">
    <property type="entry name" value="Znf_C2H2_type"/>
</dbReference>
<feature type="compositionally biased region" description="Low complexity" evidence="8">
    <location>
        <begin position="436"/>
        <end position="448"/>
    </location>
</feature>
<dbReference type="AlphaFoldDB" id="A0AAV8Z435"/>
<evidence type="ECO:0000259" key="9">
    <source>
        <dbReference type="PROSITE" id="PS50157"/>
    </source>
</evidence>
<evidence type="ECO:0000256" key="1">
    <source>
        <dbReference type="ARBA" id="ARBA00004123"/>
    </source>
</evidence>
<accession>A0AAV8Z435</accession>
<dbReference type="GO" id="GO:0005634">
    <property type="term" value="C:nucleus"/>
    <property type="evidence" value="ECO:0007669"/>
    <property type="project" value="UniProtKB-SubCell"/>
</dbReference>
<evidence type="ECO:0000256" key="6">
    <source>
        <dbReference type="ARBA" id="ARBA00023242"/>
    </source>
</evidence>
<proteinExistence type="predicted"/>
<dbReference type="SMART" id="SM00355">
    <property type="entry name" value="ZnF_C2H2"/>
    <property type="match status" value="4"/>
</dbReference>
<dbReference type="FunFam" id="3.30.160.60:FF:000100">
    <property type="entry name" value="Zinc finger 45-like"/>
    <property type="match status" value="1"/>
</dbReference>
<keyword evidence="4 7" id="KW-0863">Zinc-finger</keyword>
<comment type="caution">
    <text evidence="10">The sequence shown here is derived from an EMBL/GenBank/DDBJ whole genome shotgun (WGS) entry which is preliminary data.</text>
</comment>
<evidence type="ECO:0000256" key="7">
    <source>
        <dbReference type="PROSITE-ProRule" id="PRU00042"/>
    </source>
</evidence>
<keyword evidence="6" id="KW-0539">Nucleus</keyword>
<name>A0AAV8Z435_9CUCU</name>
<feature type="domain" description="C2H2-type" evidence="9">
    <location>
        <begin position="491"/>
        <end position="518"/>
    </location>
</feature>
<dbReference type="PANTHER" id="PTHR16515">
    <property type="entry name" value="PR DOMAIN ZINC FINGER PROTEIN"/>
    <property type="match status" value="1"/>
</dbReference>
<evidence type="ECO:0000256" key="5">
    <source>
        <dbReference type="ARBA" id="ARBA00022833"/>
    </source>
</evidence>
<dbReference type="GO" id="GO:0045595">
    <property type="term" value="P:regulation of cell differentiation"/>
    <property type="evidence" value="ECO:0007669"/>
    <property type="project" value="UniProtKB-ARBA"/>
</dbReference>
<dbReference type="InterPro" id="IPR050331">
    <property type="entry name" value="Zinc_finger"/>
</dbReference>
<feature type="region of interest" description="Disordered" evidence="8">
    <location>
        <begin position="71"/>
        <end position="137"/>
    </location>
</feature>
<keyword evidence="11" id="KW-1185">Reference proteome</keyword>
<reference evidence="10" key="1">
    <citation type="journal article" date="2023" name="Insect Mol. Biol.">
        <title>Genome sequencing provides insights into the evolution of gene families encoding plant cell wall-degrading enzymes in longhorned beetles.</title>
        <authorList>
            <person name="Shin N.R."/>
            <person name="Okamura Y."/>
            <person name="Kirsch R."/>
            <person name="Pauchet Y."/>
        </authorList>
    </citation>
    <scope>NUCLEOTIDE SEQUENCE</scope>
    <source>
        <strain evidence="10">AMC_N1</strain>
    </source>
</reference>
<evidence type="ECO:0000256" key="3">
    <source>
        <dbReference type="ARBA" id="ARBA00022737"/>
    </source>
</evidence>
<keyword evidence="2" id="KW-0479">Metal-binding</keyword>
<gene>
    <name evidence="10" type="ORF">NQ318_017466</name>
</gene>
<comment type="subcellular location">
    <subcellularLocation>
        <location evidence="1">Nucleus</location>
    </subcellularLocation>
</comment>
<dbReference type="PROSITE" id="PS50157">
    <property type="entry name" value="ZINC_FINGER_C2H2_2"/>
    <property type="match status" value="4"/>
</dbReference>
<dbReference type="PROSITE" id="PS00028">
    <property type="entry name" value="ZINC_FINGER_C2H2_1"/>
    <property type="match status" value="4"/>
</dbReference>
<organism evidence="10 11">
    <name type="scientific">Aromia moschata</name>
    <dbReference type="NCBI Taxonomy" id="1265417"/>
    <lineage>
        <taxon>Eukaryota</taxon>
        <taxon>Metazoa</taxon>
        <taxon>Ecdysozoa</taxon>
        <taxon>Arthropoda</taxon>
        <taxon>Hexapoda</taxon>
        <taxon>Insecta</taxon>
        <taxon>Pterygota</taxon>
        <taxon>Neoptera</taxon>
        <taxon>Endopterygota</taxon>
        <taxon>Coleoptera</taxon>
        <taxon>Polyphaga</taxon>
        <taxon>Cucujiformia</taxon>
        <taxon>Chrysomeloidea</taxon>
        <taxon>Cerambycidae</taxon>
        <taxon>Cerambycinae</taxon>
        <taxon>Callichromatini</taxon>
        <taxon>Aromia</taxon>
    </lineage>
</organism>
<feature type="compositionally biased region" description="Low complexity" evidence="8">
    <location>
        <begin position="625"/>
        <end position="636"/>
    </location>
</feature>
<dbReference type="EMBL" id="JAPWTK010000018">
    <property type="protein sequence ID" value="KAJ8958320.1"/>
    <property type="molecule type" value="Genomic_DNA"/>
</dbReference>
<sequence>MTDANGGCQCRVTYDVVAEDGQLKTRHAAVAREHPKRVHEEFDDDLLMTEDTQPHDIHNVLTTECGDTARGASNCDSRSKGRSLRAPGNTVLHGHRKGSITLTTLPYLPPLHSPPTSRIFNSPTDRPGPPPQNPDPQAVSNFLIKPALHVKGPPLGDDGLNKERKGCDIMNPGDEFRELLPGRRGACARAIIPCHYLLPSFISDFAYKRRRPGLPLLVGNLEARSVWNKGLSFSSGPVNFGVGERERELAFYNMLHNEHGKVPLNKNNERHYPSIIYANVKKMIYRLRANDGSANPNATGQCTAIKTTYEDILTGREMKVEEEQPLKNHPNTFGYPAFPNPAMFTPSQLLMASQLMAASGLTISGNPAFFHPGLLPMAWPATSPPSPPASAEPLSPAMKSRKVANHNNNNNNNNVVSSSTTVDLRKKKWKAEEEASIPLPSPTSSVSPPSVPDVKDANRQKQFTCGVCNRSFGYKHVLLNHERTHTGEKPFECPECHKRFTRDHHLKTHMRLHTGERPYHCEHCDRQFVQVANLRRHLRVHTGERPYSCEHCSAKFSDSNQLKAHVLIHTNEKPFCCDRCQCRFRRRHHLLHHKCGMPDKETTPESDEPEEELRRKRGLHPPSSPLVTLPLQVTLPEQTEPEDLSMSTGMNSNSSSGGSPARSPSSREDCDEEDYDPHESAAAFLQRRPLGRS</sequence>
<dbReference type="SUPFAM" id="SSF57667">
    <property type="entry name" value="beta-beta-alpha zinc fingers"/>
    <property type="match status" value="3"/>
</dbReference>